<dbReference type="STRING" id="391936.S7S_06960"/>
<dbReference type="EMBL" id="CP004387">
    <property type="protein sequence ID" value="AJD47808.1"/>
    <property type="molecule type" value="Genomic_DNA"/>
</dbReference>
<dbReference type="PANTHER" id="PTHR43756:SF1">
    <property type="entry name" value="3-PHENYLPROPIONATE_CINNAMIC ACID DIOXYGENASE SUBUNIT ALPHA"/>
    <property type="match status" value="1"/>
</dbReference>
<evidence type="ECO:0000259" key="9">
    <source>
        <dbReference type="PROSITE" id="PS51296"/>
    </source>
</evidence>
<dbReference type="InterPro" id="IPR036922">
    <property type="entry name" value="Rieske_2Fe-2S_sf"/>
</dbReference>
<dbReference type="Gene3D" id="3.90.380.10">
    <property type="entry name" value="Naphthalene 1,2-dioxygenase Alpha Subunit, Chain A, domain 1"/>
    <property type="match status" value="1"/>
</dbReference>
<dbReference type="GO" id="GO:0051213">
    <property type="term" value="F:dioxygenase activity"/>
    <property type="evidence" value="ECO:0007669"/>
    <property type="project" value="UniProtKB-KW"/>
</dbReference>
<evidence type="ECO:0000256" key="6">
    <source>
        <dbReference type="ARBA" id="ARBA00023004"/>
    </source>
</evidence>
<protein>
    <submittedName>
        <fullName evidence="10">Benzoate 1,2-dioxygenase subunit alpha</fullName>
    </submittedName>
</protein>
<evidence type="ECO:0000313" key="11">
    <source>
        <dbReference type="Proteomes" id="UP000006764"/>
    </source>
</evidence>
<dbReference type="RefSeq" id="WP_202966535.1">
    <property type="nucleotide sequence ID" value="NZ_CP004387.1"/>
</dbReference>
<keyword evidence="5" id="KW-0560">Oxidoreductase</keyword>
<keyword evidence="4 10" id="KW-0223">Dioxygenase</keyword>
<evidence type="ECO:0000256" key="3">
    <source>
        <dbReference type="ARBA" id="ARBA00022723"/>
    </source>
</evidence>
<dbReference type="InterPro" id="IPR017941">
    <property type="entry name" value="Rieske_2Fe-2S"/>
</dbReference>
<keyword evidence="8" id="KW-0520">NAD</keyword>
<evidence type="ECO:0000256" key="8">
    <source>
        <dbReference type="ARBA" id="ARBA00023027"/>
    </source>
</evidence>
<keyword evidence="7" id="KW-0411">Iron-sulfur</keyword>
<feature type="domain" description="Rieske" evidence="9">
    <location>
        <begin position="66"/>
        <end position="147"/>
    </location>
</feature>
<keyword evidence="3" id="KW-0479">Metal-binding</keyword>
<dbReference type="Proteomes" id="UP000006764">
    <property type="component" value="Chromosome"/>
</dbReference>
<dbReference type="HOGENOM" id="CLU_026244_4_1_6"/>
<evidence type="ECO:0000313" key="10">
    <source>
        <dbReference type="EMBL" id="AJD47808.1"/>
    </source>
</evidence>
<dbReference type="PRINTS" id="PR00090">
    <property type="entry name" value="RNGDIOXGNASE"/>
</dbReference>
<keyword evidence="6" id="KW-0408">Iron</keyword>
<dbReference type="PROSITE" id="PS00570">
    <property type="entry name" value="RING_HYDROXYL_ALPHA"/>
    <property type="match status" value="1"/>
</dbReference>
<dbReference type="Pfam" id="PF00848">
    <property type="entry name" value="Ring_hydroxyl_A"/>
    <property type="match status" value="1"/>
</dbReference>
<reference evidence="10 11" key="1">
    <citation type="journal article" date="2012" name="J. Bacteriol.">
        <title>Genome sequence of an alkane-degrading bacterium, Alcanivorax pacificus type strain W11-5, isolated from deep sea sediment.</title>
        <authorList>
            <person name="Lai Q."/>
            <person name="Shao Z."/>
        </authorList>
    </citation>
    <scope>NUCLEOTIDE SEQUENCE [LARGE SCALE GENOMIC DNA]</scope>
    <source>
        <strain evidence="10 11">W11-5</strain>
    </source>
</reference>
<dbReference type="InterPro" id="IPR015881">
    <property type="entry name" value="ARHD_Rieske_2Fe_2S"/>
</dbReference>
<keyword evidence="11" id="KW-1185">Reference proteome</keyword>
<dbReference type="AlphaFoldDB" id="A0A0B4XMQ8"/>
<evidence type="ECO:0000256" key="2">
    <source>
        <dbReference type="ARBA" id="ARBA00022714"/>
    </source>
</evidence>
<keyword evidence="2" id="KW-0001">2Fe-2S</keyword>
<evidence type="ECO:0000256" key="4">
    <source>
        <dbReference type="ARBA" id="ARBA00022964"/>
    </source>
</evidence>
<dbReference type="SUPFAM" id="SSF55961">
    <property type="entry name" value="Bet v1-like"/>
    <property type="match status" value="1"/>
</dbReference>
<dbReference type="SUPFAM" id="SSF50022">
    <property type="entry name" value="ISP domain"/>
    <property type="match status" value="1"/>
</dbReference>
<accession>A0A0B4XMQ8</accession>
<comment type="similarity">
    <text evidence="1">Belongs to the bacterial ring-hydroxylating dioxygenase alpha subunit family.</text>
</comment>
<evidence type="ECO:0000256" key="7">
    <source>
        <dbReference type="ARBA" id="ARBA00023014"/>
    </source>
</evidence>
<sequence>MSQSNTHKISVRQELDGPAMEALRERAARMVDSRISEGVYRVDRSIYTDEELHELEVQNIFEKDWVFLCHESQIPNPGDYYSTFIGRQPVLVIRDKEGEINAFINACAHRGALLTERRQGNATTLRCRFHGWCFNTQGKCVRVKNEKTGWPDGFDKSAMGLKHIGQVGSYRGFVFGSLVAEVPTLEEHLGEAKIFMDMLADQSPQGIEVIGGHSDYVIRGNWKMQAENGVDGYHVSTVHRVFASTVAQREERNGRDGMAKTEAGRIAGIVPTGCYDLDGGHMLIWAERATPEVGPLWEGREELLSRLPEAQVDWMVGRGRNLLLFPNVLLMDQPSTQIRVFRPLSVDRTLVTVYCIAPKGESQEARTARIRKFEDFYMVTGMATPDDLAALEDCQTGALGEASRWTEVTRGISSMVNGPDEGAKKIGLNPVSSNHDWDFETLYYSFYRKWLKQMTGKGENS</sequence>
<dbReference type="InterPro" id="IPR001663">
    <property type="entry name" value="Rng_hydr_dOase-A"/>
</dbReference>
<dbReference type="GO" id="GO:0005506">
    <property type="term" value="F:iron ion binding"/>
    <property type="evidence" value="ECO:0007669"/>
    <property type="project" value="InterPro"/>
</dbReference>
<dbReference type="Gene3D" id="2.102.10.10">
    <property type="entry name" value="Rieske [2Fe-2S] iron-sulphur domain"/>
    <property type="match status" value="1"/>
</dbReference>
<evidence type="ECO:0000256" key="1">
    <source>
        <dbReference type="ARBA" id="ARBA00008751"/>
    </source>
</evidence>
<dbReference type="GO" id="GO:0051537">
    <property type="term" value="F:2 iron, 2 sulfur cluster binding"/>
    <property type="evidence" value="ECO:0007669"/>
    <property type="project" value="UniProtKB-KW"/>
</dbReference>
<name>A0A0B4XMQ8_9GAMM</name>
<proteinExistence type="inferred from homology"/>
<dbReference type="KEGG" id="apac:S7S_06960"/>
<gene>
    <name evidence="10" type="ORF">S7S_06960</name>
</gene>
<dbReference type="InterPro" id="IPR015879">
    <property type="entry name" value="Ring_hydroxy_dOase_asu_C_dom"/>
</dbReference>
<dbReference type="PROSITE" id="PS51296">
    <property type="entry name" value="RIESKE"/>
    <property type="match status" value="1"/>
</dbReference>
<organism evidence="10 11">
    <name type="scientific">Isoalcanivorax pacificus W11-5</name>
    <dbReference type="NCBI Taxonomy" id="391936"/>
    <lineage>
        <taxon>Bacteria</taxon>
        <taxon>Pseudomonadati</taxon>
        <taxon>Pseudomonadota</taxon>
        <taxon>Gammaproteobacteria</taxon>
        <taxon>Oceanospirillales</taxon>
        <taxon>Alcanivoracaceae</taxon>
        <taxon>Isoalcanivorax</taxon>
    </lineage>
</organism>
<evidence type="ECO:0000256" key="5">
    <source>
        <dbReference type="ARBA" id="ARBA00023002"/>
    </source>
</evidence>
<dbReference type="Pfam" id="PF00355">
    <property type="entry name" value="Rieske"/>
    <property type="match status" value="1"/>
</dbReference>
<dbReference type="PANTHER" id="PTHR43756">
    <property type="entry name" value="CHOLINE MONOOXYGENASE, CHLOROPLASTIC"/>
    <property type="match status" value="1"/>
</dbReference>